<evidence type="ECO:0000313" key="14">
    <source>
        <dbReference type="Proteomes" id="UP000193986"/>
    </source>
</evidence>
<evidence type="ECO:0000256" key="9">
    <source>
        <dbReference type="PROSITE-ProRule" id="PRU00205"/>
    </source>
</evidence>
<comment type="similarity">
    <text evidence="2">Belongs to the sphingosine N-acyltransferase family.</text>
</comment>
<keyword evidence="7 9" id="KW-0472">Membrane</keyword>
<dbReference type="GO" id="GO:0050291">
    <property type="term" value="F:sphingosine N-acyltransferase activity"/>
    <property type="evidence" value="ECO:0007669"/>
    <property type="project" value="InterPro"/>
</dbReference>
<keyword evidence="14" id="KW-1185">Reference proteome</keyword>
<feature type="transmembrane region" description="Helical" evidence="11">
    <location>
        <begin position="181"/>
        <end position="206"/>
    </location>
</feature>
<dbReference type="PANTHER" id="PTHR12560:SF11">
    <property type="entry name" value="CERAMIDE SYNTHASE LAC1-RELATED"/>
    <property type="match status" value="1"/>
</dbReference>
<dbReference type="PROSITE" id="PS50922">
    <property type="entry name" value="TLC"/>
    <property type="match status" value="1"/>
</dbReference>
<evidence type="ECO:0000256" key="5">
    <source>
        <dbReference type="ARBA" id="ARBA00022824"/>
    </source>
</evidence>
<evidence type="ECO:0000256" key="3">
    <source>
        <dbReference type="ARBA" id="ARBA00022679"/>
    </source>
</evidence>
<dbReference type="SMART" id="SM00724">
    <property type="entry name" value="TLC"/>
    <property type="match status" value="1"/>
</dbReference>
<keyword evidence="3 13" id="KW-0808">Transferase</keyword>
<keyword evidence="6 11" id="KW-1133">Transmembrane helix</keyword>
<keyword evidence="8" id="KW-0325">Glycoprotein</keyword>
<sequence>MSSVKPANRRRSSSVTTALKQIPLNQQTQGHTSGSSTPASNSEVKPLRGSTRPRRSPDALPETYESLGFLKDVQTGRWMLVPSSAFKLMLLPDIFYFSFHFLQNQGYLSKDTTNPFEPLLWLSNKLPNGSYTKGWGDILFVLNHVIFWSFVRQTVTIHFLRPLAKYLGIRGQKIMRFTEQGYAIFYMGIAGCCGIYVMHGLPTWWYKTEHFWLEYPHREMSFELKLYYLMQFSYWLQQTIILAAKVEKPRKDFRELVMHHMVTLWLIGWSYGLYLTYIGVSIFVTMDISDVFLALAKCVNYVDEGASAPVFAVFVGVWTYFRHYLNIRVLWSVYTQFDLIPEQYRTRFAPLDDQWMDWWMKWQIFVPIFLLQCINVFWYFLILRILYRAVVVKTIADERSDDEGEEETSDKVKAE</sequence>
<dbReference type="InterPro" id="IPR016439">
    <property type="entry name" value="Lag1/Lac1-like"/>
</dbReference>
<protein>
    <submittedName>
        <fullName evidence="13">Putative phingosine N-acyltransferase protein</fullName>
    </submittedName>
</protein>
<reference evidence="13 14" key="1">
    <citation type="submission" date="2016-07" db="EMBL/GenBank/DDBJ databases">
        <title>Pervasive Adenine N6-methylation of Active Genes in Fungi.</title>
        <authorList>
            <consortium name="DOE Joint Genome Institute"/>
            <person name="Mondo S.J."/>
            <person name="Dannebaum R.O."/>
            <person name="Kuo R.C."/>
            <person name="Labutti K."/>
            <person name="Haridas S."/>
            <person name="Kuo A."/>
            <person name="Salamov A."/>
            <person name="Ahrendt S.R."/>
            <person name="Lipzen A."/>
            <person name="Sullivan W."/>
            <person name="Andreopoulos W.B."/>
            <person name="Clum A."/>
            <person name="Lindquist E."/>
            <person name="Daum C."/>
            <person name="Ramamoorthy G.K."/>
            <person name="Gryganskyi A."/>
            <person name="Culley D."/>
            <person name="Magnuson J.K."/>
            <person name="James T.Y."/>
            <person name="O'Malley M.A."/>
            <person name="Stajich J.E."/>
            <person name="Spatafora J.W."/>
            <person name="Visel A."/>
            <person name="Grigoriev I.V."/>
        </authorList>
    </citation>
    <scope>NUCLEOTIDE SEQUENCE [LARGE SCALE GENOMIC DNA]</scope>
    <source>
        <strain evidence="13 14">68-887.2</strain>
    </source>
</reference>
<evidence type="ECO:0000256" key="2">
    <source>
        <dbReference type="ARBA" id="ARBA00009808"/>
    </source>
</evidence>
<feature type="transmembrane region" description="Helical" evidence="11">
    <location>
        <begin position="138"/>
        <end position="160"/>
    </location>
</feature>
<dbReference type="InterPro" id="IPR006634">
    <property type="entry name" value="TLC-dom"/>
</dbReference>
<dbReference type="PANTHER" id="PTHR12560">
    <property type="entry name" value="LONGEVITY ASSURANCE FACTOR 1 LAG1"/>
    <property type="match status" value="1"/>
</dbReference>
<dbReference type="Proteomes" id="UP000193986">
    <property type="component" value="Unassembled WGS sequence"/>
</dbReference>
<evidence type="ECO:0000256" key="7">
    <source>
        <dbReference type="ARBA" id="ARBA00023136"/>
    </source>
</evidence>
<dbReference type="EMBL" id="MCFC01000001">
    <property type="protein sequence ID" value="ORY35426.1"/>
    <property type="molecule type" value="Genomic_DNA"/>
</dbReference>
<dbReference type="GO" id="GO:0046513">
    <property type="term" value="P:ceramide biosynthetic process"/>
    <property type="evidence" value="ECO:0007669"/>
    <property type="project" value="InterPro"/>
</dbReference>
<dbReference type="Pfam" id="PF03798">
    <property type="entry name" value="TRAM_LAG1_CLN8"/>
    <property type="match status" value="1"/>
</dbReference>
<keyword evidence="4 9" id="KW-0812">Transmembrane</keyword>
<gene>
    <name evidence="13" type="ORF">BCR39DRAFT_509596</name>
</gene>
<dbReference type="AlphaFoldDB" id="A0A1Y2BKY0"/>
<feature type="region of interest" description="Disordered" evidence="10">
    <location>
        <begin position="1"/>
        <end position="60"/>
    </location>
</feature>
<feature type="transmembrane region" description="Helical" evidence="11">
    <location>
        <begin position="78"/>
        <end position="99"/>
    </location>
</feature>
<evidence type="ECO:0000256" key="6">
    <source>
        <dbReference type="ARBA" id="ARBA00022989"/>
    </source>
</evidence>
<feature type="transmembrane region" description="Helical" evidence="11">
    <location>
        <begin position="264"/>
        <end position="286"/>
    </location>
</feature>
<dbReference type="STRING" id="71784.A0A1Y2BKY0"/>
<dbReference type="GO" id="GO:0005789">
    <property type="term" value="C:endoplasmic reticulum membrane"/>
    <property type="evidence" value="ECO:0007669"/>
    <property type="project" value="UniProtKB-SubCell"/>
</dbReference>
<name>A0A1Y2BKY0_9TREE</name>
<evidence type="ECO:0000256" key="4">
    <source>
        <dbReference type="ARBA" id="ARBA00022692"/>
    </source>
</evidence>
<proteinExistence type="inferred from homology"/>
<evidence type="ECO:0000256" key="1">
    <source>
        <dbReference type="ARBA" id="ARBA00004477"/>
    </source>
</evidence>
<keyword evidence="13" id="KW-0012">Acyltransferase</keyword>
<evidence type="ECO:0000256" key="11">
    <source>
        <dbReference type="SAM" id="Phobius"/>
    </source>
</evidence>
<dbReference type="FunCoup" id="A0A1Y2BKY0">
    <property type="interactions" value="255"/>
</dbReference>
<comment type="subcellular location">
    <subcellularLocation>
        <location evidence="1">Endoplasmic reticulum membrane</location>
        <topology evidence="1">Multi-pass membrane protein</topology>
    </subcellularLocation>
</comment>
<evidence type="ECO:0000256" key="10">
    <source>
        <dbReference type="SAM" id="MobiDB-lite"/>
    </source>
</evidence>
<accession>A0A1Y2BKY0</accession>
<organism evidence="13 14">
    <name type="scientific">Naematelia encephala</name>
    <dbReference type="NCBI Taxonomy" id="71784"/>
    <lineage>
        <taxon>Eukaryota</taxon>
        <taxon>Fungi</taxon>
        <taxon>Dikarya</taxon>
        <taxon>Basidiomycota</taxon>
        <taxon>Agaricomycotina</taxon>
        <taxon>Tremellomycetes</taxon>
        <taxon>Tremellales</taxon>
        <taxon>Naemateliaceae</taxon>
        <taxon>Naematelia</taxon>
    </lineage>
</organism>
<feature type="domain" description="TLC" evidence="12">
    <location>
        <begin position="172"/>
        <end position="391"/>
    </location>
</feature>
<feature type="compositionally biased region" description="Polar residues" evidence="10">
    <location>
        <begin position="13"/>
        <end position="43"/>
    </location>
</feature>
<feature type="transmembrane region" description="Helical" evidence="11">
    <location>
        <begin position="364"/>
        <end position="387"/>
    </location>
</feature>
<feature type="transmembrane region" description="Helical" evidence="11">
    <location>
        <begin position="306"/>
        <end position="325"/>
    </location>
</feature>
<keyword evidence="5" id="KW-0256">Endoplasmic reticulum</keyword>
<dbReference type="InParanoid" id="A0A1Y2BKY0"/>
<evidence type="ECO:0000313" key="13">
    <source>
        <dbReference type="EMBL" id="ORY35426.1"/>
    </source>
</evidence>
<dbReference type="OrthoDB" id="3053196at2759"/>
<comment type="caution">
    <text evidence="13">The sequence shown here is derived from an EMBL/GenBank/DDBJ whole genome shotgun (WGS) entry which is preliminary data.</text>
</comment>
<evidence type="ECO:0000256" key="8">
    <source>
        <dbReference type="ARBA" id="ARBA00023180"/>
    </source>
</evidence>
<evidence type="ECO:0000259" key="12">
    <source>
        <dbReference type="PROSITE" id="PS50922"/>
    </source>
</evidence>